<protein>
    <recommendedName>
        <fullName evidence="1">DUF6606 domain-containing protein</fullName>
    </recommendedName>
</protein>
<dbReference type="Pfam" id="PF20255">
    <property type="entry name" value="DUF6606"/>
    <property type="match status" value="1"/>
</dbReference>
<evidence type="ECO:0000259" key="1">
    <source>
        <dbReference type="Pfam" id="PF20255"/>
    </source>
</evidence>
<evidence type="ECO:0000313" key="2">
    <source>
        <dbReference type="EMBL" id="KAA6411015.1"/>
    </source>
</evidence>
<name>A0A5M8PNI5_9LECA</name>
<proteinExistence type="predicted"/>
<accession>A0A5M8PNI5</accession>
<dbReference type="OrthoDB" id="5415022at2759"/>
<gene>
    <name evidence="2" type="ORF">FRX48_05326</name>
</gene>
<dbReference type="Proteomes" id="UP000324767">
    <property type="component" value="Unassembled WGS sequence"/>
</dbReference>
<sequence length="414" mass="46825">MRKDLNYIINHVFLPLKLPQKNDSDDAKGASLIEELRAALKSLQAHIPERERSEWIPCIKMVGNMLELRDQFGGLVAEKMEAMLRKMIDGDILPLHVRGQNAGLIVRKSSEQYSFESFEVSPTTEAVIGTKGRLRRCFPGPAVVIGQDRIADANFLKPLAELLVKLDAETPGEVLPTATKAHSKVIETRDTVHPRFVTELLTGILRAVGQPLDVPRIYKHTRDDVLWKDALKPWRRSPLWLFLRVALQTSLMRNDDEEPHVRYKSFMLFFMTHVLQGALEASMPSDTLFLMTAKISRRALKLGAVVETAWLQDVETIIGAVQQELIRRWKSVEKHQDPLGTQQNLFPSQLSFLHDTELTLSRLRPYLAKVPARSAPASTYHHFTSDCGCRISQCSLSLPDLSLLTEGDRGQVRL</sequence>
<organism evidence="2 3">
    <name type="scientific">Lasallia pustulata</name>
    <dbReference type="NCBI Taxonomy" id="136370"/>
    <lineage>
        <taxon>Eukaryota</taxon>
        <taxon>Fungi</taxon>
        <taxon>Dikarya</taxon>
        <taxon>Ascomycota</taxon>
        <taxon>Pezizomycotina</taxon>
        <taxon>Lecanoromycetes</taxon>
        <taxon>OSLEUM clade</taxon>
        <taxon>Umbilicariomycetidae</taxon>
        <taxon>Umbilicariales</taxon>
        <taxon>Umbilicariaceae</taxon>
        <taxon>Lasallia</taxon>
    </lineage>
</organism>
<dbReference type="AlphaFoldDB" id="A0A5M8PNI5"/>
<dbReference type="InterPro" id="IPR046541">
    <property type="entry name" value="DUF6606"/>
</dbReference>
<reference evidence="2 3" key="1">
    <citation type="submission" date="2019-09" db="EMBL/GenBank/DDBJ databases">
        <title>The hologenome of the rock-dwelling lichen Lasallia pustulata.</title>
        <authorList>
            <person name="Greshake Tzovaras B."/>
            <person name="Segers F."/>
            <person name="Bicker A."/>
            <person name="Dal Grande F."/>
            <person name="Otte J."/>
            <person name="Hankeln T."/>
            <person name="Schmitt I."/>
            <person name="Ebersberger I."/>
        </authorList>
    </citation>
    <scope>NUCLEOTIDE SEQUENCE [LARGE SCALE GENOMIC DNA]</scope>
    <source>
        <strain evidence="2">A1-1</strain>
    </source>
</reference>
<comment type="caution">
    <text evidence="2">The sequence shown here is derived from an EMBL/GenBank/DDBJ whole genome shotgun (WGS) entry which is preliminary data.</text>
</comment>
<evidence type="ECO:0000313" key="3">
    <source>
        <dbReference type="Proteomes" id="UP000324767"/>
    </source>
</evidence>
<dbReference type="EMBL" id="VXIT01000008">
    <property type="protein sequence ID" value="KAA6411015.1"/>
    <property type="molecule type" value="Genomic_DNA"/>
</dbReference>
<feature type="domain" description="DUF6606" evidence="1">
    <location>
        <begin position="8"/>
        <end position="276"/>
    </location>
</feature>